<dbReference type="PANTHER" id="PTHR43773">
    <property type="entry name" value="MAGNESIUM TRANSPORTER MGTE"/>
    <property type="match status" value="1"/>
</dbReference>
<dbReference type="AlphaFoldDB" id="A0A1F6PBT0"/>
<dbReference type="GO" id="GO:0015095">
    <property type="term" value="F:magnesium ion transmembrane transporter activity"/>
    <property type="evidence" value="ECO:0007669"/>
    <property type="project" value="InterPro"/>
</dbReference>
<dbReference type="InterPro" id="IPR027275">
    <property type="entry name" value="PRC-brl_dom"/>
</dbReference>
<reference evidence="3 4" key="1">
    <citation type="journal article" date="2016" name="Nat. Commun.">
        <title>Thousands of microbial genomes shed light on interconnected biogeochemical processes in an aquifer system.</title>
        <authorList>
            <person name="Anantharaman K."/>
            <person name="Brown C.T."/>
            <person name="Hug L.A."/>
            <person name="Sharon I."/>
            <person name="Castelle C.J."/>
            <person name="Probst A.J."/>
            <person name="Thomas B.C."/>
            <person name="Singh A."/>
            <person name="Wilkins M.J."/>
            <person name="Karaoz U."/>
            <person name="Brodie E.L."/>
            <person name="Williams K.H."/>
            <person name="Hubbard S.S."/>
            <person name="Banfield J.F."/>
        </authorList>
    </citation>
    <scope>NUCLEOTIDE SEQUENCE [LARGE SCALE GENOMIC DNA]</scope>
</reference>
<comment type="caution">
    <text evidence="3">The sequence shown here is derived from an EMBL/GenBank/DDBJ whole genome shotgun (WGS) entry which is preliminary data.</text>
</comment>
<dbReference type="PROSITE" id="PS51371">
    <property type="entry name" value="CBS"/>
    <property type="match status" value="1"/>
</dbReference>
<dbReference type="Gene3D" id="1.25.60.10">
    <property type="entry name" value="MgtE N-terminal domain-like"/>
    <property type="match status" value="1"/>
</dbReference>
<dbReference type="CDD" id="cd04606">
    <property type="entry name" value="CBS_pair_Mg_transporter"/>
    <property type="match status" value="1"/>
</dbReference>
<dbReference type="InterPro" id="IPR006669">
    <property type="entry name" value="MgtE_transporter"/>
</dbReference>
<organism evidence="3 4">
    <name type="scientific">Candidatus Magasanikbacteria bacterium RIFOXYD2_FULL_41_14</name>
    <dbReference type="NCBI Taxonomy" id="1798709"/>
    <lineage>
        <taxon>Bacteria</taxon>
        <taxon>Candidatus Magasanikiibacteriota</taxon>
    </lineage>
</organism>
<dbReference type="SUPFAM" id="SSF54631">
    <property type="entry name" value="CBS-domain pair"/>
    <property type="match status" value="1"/>
</dbReference>
<dbReference type="InterPro" id="IPR011033">
    <property type="entry name" value="PRC_barrel-like_sf"/>
</dbReference>
<dbReference type="Proteomes" id="UP000178254">
    <property type="component" value="Unassembled WGS sequence"/>
</dbReference>
<dbReference type="Pfam" id="PF03448">
    <property type="entry name" value="MgtE_N"/>
    <property type="match status" value="1"/>
</dbReference>
<dbReference type="SMART" id="SM00924">
    <property type="entry name" value="MgtE_N"/>
    <property type="match status" value="1"/>
</dbReference>
<dbReference type="Pfam" id="PF05239">
    <property type="entry name" value="PRC"/>
    <property type="match status" value="1"/>
</dbReference>
<feature type="domain" description="CBS" evidence="2">
    <location>
        <begin position="349"/>
        <end position="403"/>
    </location>
</feature>
<dbReference type="SUPFAM" id="SSF158791">
    <property type="entry name" value="MgtE N-terminal domain-like"/>
    <property type="match status" value="1"/>
</dbReference>
<dbReference type="Gene3D" id="3.10.580.10">
    <property type="entry name" value="CBS-domain"/>
    <property type="match status" value="1"/>
</dbReference>
<dbReference type="GO" id="GO:0016020">
    <property type="term" value="C:membrane"/>
    <property type="evidence" value="ECO:0007669"/>
    <property type="project" value="InterPro"/>
</dbReference>
<evidence type="ECO:0000259" key="2">
    <source>
        <dbReference type="PROSITE" id="PS51371"/>
    </source>
</evidence>
<dbReference type="InterPro" id="IPR038076">
    <property type="entry name" value="MgtE_N_sf"/>
</dbReference>
<keyword evidence="1" id="KW-0129">CBS domain</keyword>
<dbReference type="SMART" id="SM00116">
    <property type="entry name" value="CBS"/>
    <property type="match status" value="2"/>
</dbReference>
<proteinExistence type="predicted"/>
<dbReference type="SUPFAM" id="SSF50346">
    <property type="entry name" value="PRC-barrel domain"/>
    <property type="match status" value="1"/>
</dbReference>
<dbReference type="Pfam" id="PF00571">
    <property type="entry name" value="CBS"/>
    <property type="match status" value="2"/>
</dbReference>
<dbReference type="EMBL" id="MFRE01000026">
    <property type="protein sequence ID" value="OGH93609.1"/>
    <property type="molecule type" value="Genomic_DNA"/>
</dbReference>
<accession>A0A1F6PBT0</accession>
<evidence type="ECO:0000256" key="1">
    <source>
        <dbReference type="PROSITE-ProRule" id="PRU00703"/>
    </source>
</evidence>
<evidence type="ECO:0000313" key="3">
    <source>
        <dbReference type="EMBL" id="OGH93609.1"/>
    </source>
</evidence>
<dbReference type="InterPro" id="IPR000644">
    <property type="entry name" value="CBS_dom"/>
</dbReference>
<name>A0A1F6PBT0_9BACT</name>
<gene>
    <name evidence="3" type="ORF">A2538_03940</name>
</gene>
<dbReference type="InterPro" id="IPR006668">
    <property type="entry name" value="Mg_transptr_MgtE_intracell_dom"/>
</dbReference>
<dbReference type="PANTHER" id="PTHR43773:SF1">
    <property type="entry name" value="MAGNESIUM TRANSPORTER MGTE"/>
    <property type="match status" value="1"/>
</dbReference>
<sequence length="403" mass="45314">MPYLSKLLGQPVLDSADVKIGRLQDIIVSSETSKYASVEFLLLKRGKERILIPYSYVENLSSKEVSLSAPYDKVQTVPLDTAIENYLSLGKDILDEQIVDVEGARVVRVNDLRLGIFNEQMSVLGIDVSVRGILRRIKLEWLLGGFFQPALIDWRHTQSVRGLLKLDTIAKNLDRLHPADLANVIEDLNVKAGSRLVVSLDAKSAAKVLEEVDPHLQKVLVKYLGPEKMAGILSQMSIDEVVDLFHSLSKQEAEQFFSQLKNSRLKTVRKFINYEDDTAGGLMTSDYVSVRPGWTVARAIEEVKKMSPSLRTVLYVYVVGEKDKFVGALSLRWLLISDPTEIVNNLIKYIPSTSILRPEQPVEEVMNVMTKYDLYTVAVLDSDRKMLGIVTIDDVMRHLVPKA</sequence>
<dbReference type="Gene3D" id="2.30.30.240">
    <property type="entry name" value="PRC-barrel domain"/>
    <property type="match status" value="1"/>
</dbReference>
<protein>
    <recommendedName>
        <fullName evidence="2">CBS domain-containing protein</fullName>
    </recommendedName>
</protein>
<evidence type="ECO:0000313" key="4">
    <source>
        <dbReference type="Proteomes" id="UP000178254"/>
    </source>
</evidence>
<dbReference type="InterPro" id="IPR046342">
    <property type="entry name" value="CBS_dom_sf"/>
</dbReference>
<dbReference type="STRING" id="1798709.A2538_03940"/>